<comment type="caution">
    <text evidence="1">The sequence shown here is derived from an EMBL/GenBank/DDBJ whole genome shotgun (WGS) entry which is preliminary data.</text>
</comment>
<organism evidence="1 2">
    <name type="scientific">Fraserbacteria sp. (strain RBG_16_55_9)</name>
    <dbReference type="NCBI Taxonomy" id="1817864"/>
    <lineage>
        <taxon>Bacteria</taxon>
        <taxon>Candidatus Fraseribacteriota</taxon>
    </lineage>
</organism>
<reference evidence="1 2" key="1">
    <citation type="journal article" date="2016" name="Nat. Commun.">
        <title>Thousands of microbial genomes shed light on interconnected biogeochemical processes in an aquifer system.</title>
        <authorList>
            <person name="Anantharaman K."/>
            <person name="Brown C.T."/>
            <person name="Hug L.A."/>
            <person name="Sharon I."/>
            <person name="Castelle C.J."/>
            <person name="Probst A.J."/>
            <person name="Thomas B.C."/>
            <person name="Singh A."/>
            <person name="Wilkins M.J."/>
            <person name="Karaoz U."/>
            <person name="Brodie E.L."/>
            <person name="Williams K.H."/>
            <person name="Hubbard S.S."/>
            <person name="Banfield J.F."/>
        </authorList>
    </citation>
    <scope>NUCLEOTIDE SEQUENCE [LARGE SCALE GENOMIC DNA]</scope>
    <source>
        <strain evidence="2">RBG_16_55_9</strain>
    </source>
</reference>
<proteinExistence type="predicted"/>
<dbReference type="Proteomes" id="UP000179157">
    <property type="component" value="Unassembled WGS sequence"/>
</dbReference>
<name>A0A1F5UXM8_FRAXR</name>
<protein>
    <submittedName>
        <fullName evidence="1">Uncharacterized protein</fullName>
    </submittedName>
</protein>
<evidence type="ECO:0000313" key="2">
    <source>
        <dbReference type="Proteomes" id="UP000179157"/>
    </source>
</evidence>
<dbReference type="AlphaFoldDB" id="A0A1F5UXM8"/>
<gene>
    <name evidence="1" type="ORF">A2Z21_00785</name>
</gene>
<dbReference type="EMBL" id="MFGX01000045">
    <property type="protein sequence ID" value="OGF55927.1"/>
    <property type="molecule type" value="Genomic_DNA"/>
</dbReference>
<dbReference type="STRING" id="1817864.A2Z21_00785"/>
<accession>A0A1F5UXM8</accession>
<sequence length="93" mass="10873">MRREEDVFVDEYRRVIWHIAGQQKEILAKYTEGHATEIIMYNGTIINPESVEPNKLAAIYRLERFISGQGYTYAPEQCTAQAYEQRKTSLLKC</sequence>
<evidence type="ECO:0000313" key="1">
    <source>
        <dbReference type="EMBL" id="OGF55927.1"/>
    </source>
</evidence>